<dbReference type="Proteomes" id="UP000325081">
    <property type="component" value="Unassembled WGS sequence"/>
</dbReference>
<accession>A0A5A7R2P1</accession>
<reference evidence="3" key="1">
    <citation type="journal article" date="2019" name="Curr. Biol.">
        <title>Genome Sequence of Striga asiatica Provides Insight into the Evolution of Plant Parasitism.</title>
        <authorList>
            <person name="Yoshida S."/>
            <person name="Kim S."/>
            <person name="Wafula E.K."/>
            <person name="Tanskanen J."/>
            <person name="Kim Y.M."/>
            <person name="Honaas L."/>
            <person name="Yang Z."/>
            <person name="Spallek T."/>
            <person name="Conn C.E."/>
            <person name="Ichihashi Y."/>
            <person name="Cheong K."/>
            <person name="Cui S."/>
            <person name="Der J.P."/>
            <person name="Gundlach H."/>
            <person name="Jiao Y."/>
            <person name="Hori C."/>
            <person name="Ishida J.K."/>
            <person name="Kasahara H."/>
            <person name="Kiba T."/>
            <person name="Kim M.S."/>
            <person name="Koo N."/>
            <person name="Laohavisit A."/>
            <person name="Lee Y.H."/>
            <person name="Lumba S."/>
            <person name="McCourt P."/>
            <person name="Mortimer J.C."/>
            <person name="Mutuku J.M."/>
            <person name="Nomura T."/>
            <person name="Sasaki-Sekimoto Y."/>
            <person name="Seto Y."/>
            <person name="Wang Y."/>
            <person name="Wakatake T."/>
            <person name="Sakakibara H."/>
            <person name="Demura T."/>
            <person name="Yamaguchi S."/>
            <person name="Yoneyama K."/>
            <person name="Manabe R.I."/>
            <person name="Nelson D.C."/>
            <person name="Schulman A.H."/>
            <person name="Timko M.P."/>
            <person name="dePamphilis C.W."/>
            <person name="Choi D."/>
            <person name="Shirasu K."/>
        </authorList>
    </citation>
    <scope>NUCLEOTIDE SEQUENCE [LARGE SCALE GENOMIC DNA]</scope>
    <source>
        <strain evidence="3">cv. UVA1</strain>
    </source>
</reference>
<gene>
    <name evidence="2" type="ORF">STAS_28995</name>
</gene>
<feature type="region of interest" description="Disordered" evidence="1">
    <location>
        <begin position="200"/>
        <end position="221"/>
    </location>
</feature>
<name>A0A5A7R2P1_STRAF</name>
<dbReference type="OrthoDB" id="927979at2759"/>
<sequence>MDRHASMLRIAERYRRPGWSANEERECYRIFFNLCHETPDVNELAIFNSLWHQLSIHLTKELLYYFSVLKVKTKIKALHMNYREFLTFLETPGVHVHAESGLVNVNNTYWAYVGQLWDLRRAAAVHIDAGERAFDPIMFDDTDEENVAADDPNGPDDADAAALDVGNEDGDRAAGVDHMNGAAGNMQEVEDDEVEVVHIEEDQEPEEMDVDTDVDSCVDSN</sequence>
<feature type="compositionally biased region" description="Acidic residues" evidence="1">
    <location>
        <begin position="201"/>
        <end position="221"/>
    </location>
</feature>
<comment type="caution">
    <text evidence="2">The sequence shown here is derived from an EMBL/GenBank/DDBJ whole genome shotgun (WGS) entry which is preliminary data.</text>
</comment>
<organism evidence="2 3">
    <name type="scientific">Striga asiatica</name>
    <name type="common">Asiatic witchweed</name>
    <name type="synonym">Buchnera asiatica</name>
    <dbReference type="NCBI Taxonomy" id="4170"/>
    <lineage>
        <taxon>Eukaryota</taxon>
        <taxon>Viridiplantae</taxon>
        <taxon>Streptophyta</taxon>
        <taxon>Embryophyta</taxon>
        <taxon>Tracheophyta</taxon>
        <taxon>Spermatophyta</taxon>
        <taxon>Magnoliopsida</taxon>
        <taxon>eudicotyledons</taxon>
        <taxon>Gunneridae</taxon>
        <taxon>Pentapetalae</taxon>
        <taxon>asterids</taxon>
        <taxon>lamiids</taxon>
        <taxon>Lamiales</taxon>
        <taxon>Orobanchaceae</taxon>
        <taxon>Buchnereae</taxon>
        <taxon>Striga</taxon>
    </lineage>
</organism>
<feature type="region of interest" description="Disordered" evidence="1">
    <location>
        <begin position="144"/>
        <end position="178"/>
    </location>
</feature>
<protein>
    <submittedName>
        <fullName evidence="2">Mediator of DNA damage checkpoint protein 1</fullName>
    </submittedName>
</protein>
<dbReference type="EMBL" id="BKCP01009737">
    <property type="protein sequence ID" value="GER51602.1"/>
    <property type="molecule type" value="Genomic_DNA"/>
</dbReference>
<evidence type="ECO:0000313" key="3">
    <source>
        <dbReference type="Proteomes" id="UP000325081"/>
    </source>
</evidence>
<keyword evidence="3" id="KW-1185">Reference proteome</keyword>
<proteinExistence type="predicted"/>
<dbReference type="AlphaFoldDB" id="A0A5A7R2P1"/>
<evidence type="ECO:0000256" key="1">
    <source>
        <dbReference type="SAM" id="MobiDB-lite"/>
    </source>
</evidence>
<feature type="compositionally biased region" description="Acidic residues" evidence="1">
    <location>
        <begin position="144"/>
        <end position="159"/>
    </location>
</feature>
<evidence type="ECO:0000313" key="2">
    <source>
        <dbReference type="EMBL" id="GER51602.1"/>
    </source>
</evidence>